<dbReference type="PANTHER" id="PTHR13696">
    <property type="entry name" value="P-LOOP CONTAINING NUCLEOSIDE TRIPHOSPHATE HYDROLASE"/>
    <property type="match status" value="1"/>
</dbReference>
<geneLocation type="plasmid" evidence="2">
    <name>pVb1978</name>
</geneLocation>
<dbReference type="CDD" id="cd02042">
    <property type="entry name" value="ParAB_family"/>
    <property type="match status" value="1"/>
</dbReference>
<reference evidence="2" key="1">
    <citation type="submission" date="2017-11" db="EMBL/GenBank/DDBJ databases">
        <title>Genetic charecterization of a blaVIM-1-Carrying plasmid in Vibrio alginolyticus.</title>
        <authorList>
            <person name="Zheng Z."/>
            <person name="Li R."/>
            <person name="Chen S."/>
        </authorList>
    </citation>
    <scope>NUCLEOTIDE SEQUENCE</scope>
    <source>
        <strain evidence="2">Vb1978</strain>
        <plasmid evidence="2">pVb1978</plasmid>
    </source>
</reference>
<name>A0A2K9UZ63_VIBAL</name>
<feature type="domain" description="AAA" evidence="1">
    <location>
        <begin position="1"/>
        <end position="168"/>
    </location>
</feature>
<evidence type="ECO:0000259" key="1">
    <source>
        <dbReference type="Pfam" id="PF13614"/>
    </source>
</evidence>
<dbReference type="RefSeq" id="WP_114320502.1">
    <property type="nucleotide sequence ID" value="NZ_MG456577.1"/>
</dbReference>
<sequence>MQIITVSNQKGGVGKSTVAVHQAMDIQEKGKRVLFLDLDPQANATKTLERIAPPANVTASQLFTESVETVDPAEGITLIHADGAMADIERAEPSVLSTFKQNLDNLGEAFDYCVIDTPPTLGLRMTAALLVADHVLAPIELEEYSIDGITKMLQTIFGVKEKWNPDLNFLGMLPNRFNPRSLAQKETLTNLVKNYSHLLIKARIGIRSSIPEALSEGIPVWQLKKTSAREAGREFQEAFAIVYEKMGGLK</sequence>
<dbReference type="Gene3D" id="3.40.50.300">
    <property type="entry name" value="P-loop containing nucleotide triphosphate hydrolases"/>
    <property type="match status" value="1"/>
</dbReference>
<proteinExistence type="predicted"/>
<dbReference type="PIRSF" id="PIRSF009320">
    <property type="entry name" value="Nuc_binding_HP_1000"/>
    <property type="match status" value="1"/>
</dbReference>
<dbReference type="Pfam" id="PF13614">
    <property type="entry name" value="AAA_31"/>
    <property type="match status" value="1"/>
</dbReference>
<organism evidence="2">
    <name type="scientific">Vibrio alginolyticus</name>
    <dbReference type="NCBI Taxonomy" id="663"/>
    <lineage>
        <taxon>Bacteria</taxon>
        <taxon>Pseudomonadati</taxon>
        <taxon>Pseudomonadota</taxon>
        <taxon>Gammaproteobacteria</taxon>
        <taxon>Vibrionales</taxon>
        <taxon>Vibrionaceae</taxon>
        <taxon>Vibrio</taxon>
    </lineage>
</organism>
<dbReference type="InterPro" id="IPR050678">
    <property type="entry name" value="DNA_Partitioning_ATPase"/>
</dbReference>
<dbReference type="InterPro" id="IPR025669">
    <property type="entry name" value="AAA_dom"/>
</dbReference>
<dbReference type="AlphaFoldDB" id="A0A2K9UZ63"/>
<dbReference type="PANTHER" id="PTHR13696:SF99">
    <property type="entry name" value="COBYRINIC ACID AC-DIAMIDE SYNTHASE"/>
    <property type="match status" value="1"/>
</dbReference>
<protein>
    <submittedName>
        <fullName evidence="2">ParA family protein</fullName>
    </submittedName>
</protein>
<dbReference type="InterPro" id="IPR027417">
    <property type="entry name" value="P-loop_NTPase"/>
</dbReference>
<dbReference type="SUPFAM" id="SSF52540">
    <property type="entry name" value="P-loop containing nucleoside triphosphate hydrolases"/>
    <property type="match status" value="1"/>
</dbReference>
<keyword evidence="2" id="KW-0614">Plasmid</keyword>
<evidence type="ECO:0000313" key="2">
    <source>
        <dbReference type="EMBL" id="AUV50307.1"/>
    </source>
</evidence>
<accession>A0A2K9UZ63</accession>
<dbReference type="EMBL" id="MG456577">
    <property type="protein sequence ID" value="AUV50307.1"/>
    <property type="molecule type" value="Genomic_DNA"/>
</dbReference>